<comment type="function">
    <text evidence="4">SbcCD cleaves DNA hairpin structures. These structures can inhibit DNA replication and are intermediates in certain DNA recombination reactions. The complex acts as a 3'-&gt;5' double strand exonuclease that can open hairpins. It also has a 5' single-strand endonuclease activity.</text>
</comment>
<keyword evidence="3 4" id="KW-0269">Exonuclease</keyword>
<name>D7BGE1_ALLS1</name>
<dbReference type="GO" id="GO:0006260">
    <property type="term" value="P:DNA replication"/>
    <property type="evidence" value="ECO:0007669"/>
    <property type="project" value="UniProtKB-KW"/>
</dbReference>
<dbReference type="GO" id="GO:0006310">
    <property type="term" value="P:DNA recombination"/>
    <property type="evidence" value="ECO:0007669"/>
    <property type="project" value="UniProtKB-KW"/>
</dbReference>
<keyword evidence="1 4" id="KW-0540">Nuclease</keyword>
<dbReference type="InterPro" id="IPR029052">
    <property type="entry name" value="Metallo-depent_PP-like"/>
</dbReference>
<comment type="subunit">
    <text evidence="4">Heterodimer of SbcC and SbcD.</text>
</comment>
<evidence type="ECO:0000259" key="5">
    <source>
        <dbReference type="Pfam" id="PF00149"/>
    </source>
</evidence>
<proteinExistence type="inferred from homology"/>
<dbReference type="KEGG" id="msv:Mesil_1881"/>
<comment type="similarity">
    <text evidence="4">Belongs to the SbcD family.</text>
</comment>
<dbReference type="Proteomes" id="UP000001916">
    <property type="component" value="Chromosome"/>
</dbReference>
<dbReference type="Gene3D" id="3.60.21.10">
    <property type="match status" value="1"/>
</dbReference>
<evidence type="ECO:0000256" key="4">
    <source>
        <dbReference type="RuleBase" id="RU363069"/>
    </source>
</evidence>
<dbReference type="RefSeq" id="WP_013158314.1">
    <property type="nucleotide sequence ID" value="NC_014212.1"/>
</dbReference>
<dbReference type="Pfam" id="PF00149">
    <property type="entry name" value="Metallophos"/>
    <property type="match status" value="1"/>
</dbReference>
<reference evidence="6 7" key="1">
    <citation type="journal article" date="2010" name="Stand. Genomic Sci.">
        <title>Complete genome sequence of Meiothermus silvanus type strain (VI-R2).</title>
        <authorList>
            <person name="Sikorski J."/>
            <person name="Tindall B.J."/>
            <person name="Lowry S."/>
            <person name="Lucas S."/>
            <person name="Nolan M."/>
            <person name="Copeland A."/>
            <person name="Glavina Del Rio T."/>
            <person name="Tice H."/>
            <person name="Cheng J.F."/>
            <person name="Han C."/>
            <person name="Pitluck S."/>
            <person name="Liolios K."/>
            <person name="Ivanova N."/>
            <person name="Mavromatis K."/>
            <person name="Mikhailova N."/>
            <person name="Pati A."/>
            <person name="Goodwin L."/>
            <person name="Chen A."/>
            <person name="Palaniappan K."/>
            <person name="Land M."/>
            <person name="Hauser L."/>
            <person name="Chang Y.J."/>
            <person name="Jeffries C.D."/>
            <person name="Rohde M."/>
            <person name="Goker M."/>
            <person name="Woyke T."/>
            <person name="Bristow J."/>
            <person name="Eisen J.A."/>
            <person name="Markowitz V."/>
            <person name="Hugenholtz P."/>
            <person name="Kyrpides N.C."/>
            <person name="Klenk H.P."/>
            <person name="Lapidus A."/>
        </authorList>
    </citation>
    <scope>NUCLEOTIDE SEQUENCE [LARGE SCALE GENOMIC DNA]</scope>
    <source>
        <strain evidence="7">ATCC 700542 / DSM 9946 / VI-R2</strain>
    </source>
</reference>
<dbReference type="InterPro" id="IPR041796">
    <property type="entry name" value="Mre11_N"/>
</dbReference>
<keyword evidence="4" id="KW-0233">DNA recombination</keyword>
<dbReference type="InterPro" id="IPR004843">
    <property type="entry name" value="Calcineurin-like_PHP"/>
</dbReference>
<organism evidence="6 7">
    <name type="scientific">Allomeiothermus silvanus (strain ATCC 700542 / DSM 9946 / NBRC 106475 / NCIMB 13440 / VI-R2)</name>
    <name type="common">Thermus silvanus</name>
    <dbReference type="NCBI Taxonomy" id="526227"/>
    <lineage>
        <taxon>Bacteria</taxon>
        <taxon>Thermotogati</taxon>
        <taxon>Deinococcota</taxon>
        <taxon>Deinococci</taxon>
        <taxon>Thermales</taxon>
        <taxon>Thermaceae</taxon>
        <taxon>Allomeiothermus</taxon>
    </lineage>
</organism>
<dbReference type="AlphaFoldDB" id="D7BGE1"/>
<accession>D7BGE1</accession>
<dbReference type="CDD" id="cd00840">
    <property type="entry name" value="MPP_Mre11_N"/>
    <property type="match status" value="1"/>
</dbReference>
<dbReference type="GO" id="GO:0004519">
    <property type="term" value="F:endonuclease activity"/>
    <property type="evidence" value="ECO:0007669"/>
    <property type="project" value="UniProtKB-KW"/>
</dbReference>
<dbReference type="HOGENOM" id="CLU_038045_3_1_0"/>
<dbReference type="NCBIfam" id="TIGR00619">
    <property type="entry name" value="sbcd"/>
    <property type="match status" value="1"/>
</dbReference>
<protein>
    <recommendedName>
        <fullName evidence="4">Nuclease SbcCD subunit D</fullName>
    </recommendedName>
</protein>
<evidence type="ECO:0000256" key="3">
    <source>
        <dbReference type="ARBA" id="ARBA00022839"/>
    </source>
</evidence>
<sequence>MRILHTADWHLGKLLKGTDRTPEIAAALEEVVSLVRSERVELVVVAGDLFDRPQVSAEAEAAAFSFFRRLHELQVPAWVIAGNHDSRDRLEALAPLLSLAGATVRGEVRLSGQGGVVCFPGGQAALLPFLSERRLIKAQMLLDGEGTQWKGIYADGIRRVVDNLCAGMNTAGVNLMMGHLTAEGSRLGGGEFQFYCTNSYAVSPSIFPTSLSYVALGHIHRQQQVGEAPIAWYSGSLVQLDFGEGENTPRGALLVEVEPGVPPNVYPVEARWGKPLKTFRMKVEHLERRLDELATWGGYAKLVLEGRGNAALRERLFKEFPGLLEVEFHTPESEATPPVVPMPEELDWADTYASYIRDTYASEPDEALLSAFRQAYEEVHAVEEAA</sequence>
<evidence type="ECO:0000313" key="7">
    <source>
        <dbReference type="Proteomes" id="UP000001916"/>
    </source>
</evidence>
<gene>
    <name evidence="4" type="primary">sbcD</name>
    <name evidence="6" type="ordered locus">Mesil_1881</name>
</gene>
<feature type="domain" description="Calcineurin-like phosphoesterase" evidence="5">
    <location>
        <begin position="1"/>
        <end position="221"/>
    </location>
</feature>
<dbReference type="PANTHER" id="PTHR30337:SF0">
    <property type="entry name" value="NUCLEASE SBCCD SUBUNIT D"/>
    <property type="match status" value="1"/>
</dbReference>
<evidence type="ECO:0000256" key="2">
    <source>
        <dbReference type="ARBA" id="ARBA00022801"/>
    </source>
</evidence>
<evidence type="ECO:0000256" key="1">
    <source>
        <dbReference type="ARBA" id="ARBA00022722"/>
    </source>
</evidence>
<evidence type="ECO:0000313" key="6">
    <source>
        <dbReference type="EMBL" id="ADH63757.1"/>
    </source>
</evidence>
<keyword evidence="7" id="KW-1185">Reference proteome</keyword>
<dbReference type="InterPro" id="IPR050535">
    <property type="entry name" value="DNA_Repair-Maintenance_Comp"/>
</dbReference>
<keyword evidence="4" id="KW-0235">DNA replication</keyword>
<keyword evidence="4" id="KW-0255">Endonuclease</keyword>
<keyword evidence="2 4" id="KW-0378">Hydrolase</keyword>
<dbReference type="SUPFAM" id="SSF56300">
    <property type="entry name" value="Metallo-dependent phosphatases"/>
    <property type="match status" value="1"/>
</dbReference>
<dbReference type="STRING" id="526227.Mesil_1881"/>
<dbReference type="eggNOG" id="COG0420">
    <property type="taxonomic scope" value="Bacteria"/>
</dbReference>
<dbReference type="EMBL" id="CP002042">
    <property type="protein sequence ID" value="ADH63757.1"/>
    <property type="molecule type" value="Genomic_DNA"/>
</dbReference>
<dbReference type="OrthoDB" id="9773856at2"/>
<dbReference type="InterPro" id="IPR004593">
    <property type="entry name" value="SbcD"/>
</dbReference>
<dbReference type="PANTHER" id="PTHR30337">
    <property type="entry name" value="COMPONENT OF ATP-DEPENDENT DSDNA EXONUCLEASE"/>
    <property type="match status" value="1"/>
</dbReference>
<dbReference type="GO" id="GO:0008408">
    <property type="term" value="F:3'-5' exonuclease activity"/>
    <property type="evidence" value="ECO:0007669"/>
    <property type="project" value="InterPro"/>
</dbReference>